<dbReference type="PATRIC" id="fig|1653479.3.peg.1205"/>
<dbReference type="EMBL" id="CP015220">
    <property type="protein sequence ID" value="AMY22500.1"/>
    <property type="molecule type" value="Genomic_DNA"/>
</dbReference>
<name>A0A143QHI2_RHOFA</name>
<dbReference type="InterPro" id="IPR013830">
    <property type="entry name" value="SGNH_hydro"/>
</dbReference>
<proteinExistence type="predicted"/>
<dbReference type="InterPro" id="IPR048977">
    <property type="entry name" value="SsfX3-like_N"/>
</dbReference>
<feature type="domain" description="SsfX3-like N-terminal" evidence="2">
    <location>
        <begin position="29"/>
        <end position="160"/>
    </location>
</feature>
<dbReference type="Gene3D" id="3.40.50.1110">
    <property type="entry name" value="SGNH hydrolase"/>
    <property type="match status" value="1"/>
</dbReference>
<dbReference type="AlphaFoldDB" id="A0A143QHI2"/>
<reference evidence="4" key="2">
    <citation type="submission" date="2016-04" db="EMBL/GenBank/DDBJ databases">
        <title>Complete Genome and Plasmid Sequences for Rhodococcus fascians D188 and Draft Sequences for Rhodococcus spp. Isolates PBTS 1 and PBTS 2.</title>
        <authorList>
            <person name="Stamer R."/>
            <person name="Vereecke D."/>
            <person name="Zhang Y."/>
            <person name="Schilkey F."/>
            <person name="Devitt N."/>
            <person name="Randall J."/>
        </authorList>
    </citation>
    <scope>NUCLEOTIDE SEQUENCE [LARGE SCALE GENOMIC DNA]</scope>
    <source>
        <strain evidence="4">PBTS2</strain>
    </source>
</reference>
<dbReference type="InterPro" id="IPR036514">
    <property type="entry name" value="SGNH_hydro_sf"/>
</dbReference>
<dbReference type="Pfam" id="PF14606">
    <property type="entry name" value="Lipase_GDSL_3"/>
    <property type="match status" value="1"/>
</dbReference>
<dbReference type="Gene3D" id="2.60.120.260">
    <property type="entry name" value="Galactose-binding domain-like"/>
    <property type="match status" value="1"/>
</dbReference>
<dbReference type="SUPFAM" id="SSF52266">
    <property type="entry name" value="SGNH hydrolase"/>
    <property type="match status" value="1"/>
</dbReference>
<keyword evidence="4" id="KW-1185">Reference proteome</keyword>
<evidence type="ECO:0000259" key="1">
    <source>
        <dbReference type="Pfam" id="PF14606"/>
    </source>
</evidence>
<gene>
    <name evidence="3" type="ORF">A3Q41_01189</name>
</gene>
<dbReference type="Proteomes" id="UP000076038">
    <property type="component" value="Chromosome"/>
</dbReference>
<organism evidence="3 4">
    <name type="scientific">Rhodococcoides fascians</name>
    <name type="common">Rhodococcus fascians</name>
    <dbReference type="NCBI Taxonomy" id="1828"/>
    <lineage>
        <taxon>Bacteria</taxon>
        <taxon>Bacillati</taxon>
        <taxon>Actinomycetota</taxon>
        <taxon>Actinomycetes</taxon>
        <taxon>Mycobacteriales</taxon>
        <taxon>Nocardiaceae</taxon>
        <taxon>Rhodococcoides</taxon>
    </lineage>
</organism>
<reference evidence="3 4" key="1">
    <citation type="journal article" date="2016" name="Genome Announc.">
        <title>Complete Genome and Plasmid Sequences for Rhodococcus fascians D188 and Draft Sequences for Rhodococcus Isolates PBTS 1 and PBTS 2.</title>
        <authorList>
            <person name="Stamler R.A."/>
            <person name="Vereecke D."/>
            <person name="Zhang Y."/>
            <person name="Schilkey F."/>
            <person name="Devitt N."/>
            <person name="Randall J.J."/>
        </authorList>
    </citation>
    <scope>NUCLEOTIDE SEQUENCE [LARGE SCALE GENOMIC DNA]</scope>
    <source>
        <strain evidence="3 4">PBTS2</strain>
    </source>
</reference>
<dbReference type="Pfam" id="PF21181">
    <property type="entry name" value="SsfX3_N"/>
    <property type="match status" value="1"/>
</dbReference>
<feature type="domain" description="SGNH hydrolase-type esterase" evidence="1">
    <location>
        <begin position="185"/>
        <end position="285"/>
    </location>
</feature>
<accession>A0A143QHI2</accession>
<evidence type="ECO:0000313" key="4">
    <source>
        <dbReference type="Proteomes" id="UP000076038"/>
    </source>
</evidence>
<dbReference type="KEGG" id="rhs:A3Q41_01189"/>
<sequence length="398" mass="42971">MRQLPLPQPDTPEIETTMITTDISDTLLHGAAELERTDNGVLPHRLPRAARQRFTDPQLTMAESQPSGVRLVFTTTATIIEIDAVATRRAFLGLPPRPAGLFDLRIDGVLIERVPTTGGITTTIDMATGSVTDQVEPTGVARFSGLPATDKHVEIWLPHNEIIELVGLRTDAHVSPVVDTRPVWINYGSSISQGSNATGPSTTWTALAAATAGVQLRNLGFGGSALLDHFVATAIRDAPADLISLEIGINLVNSDVMRLRAFTSAVHAFLDTIRDGHPHTPLFVISALLCPIHENTPGPGAFDPAALASGTVKFAATGDPAEVRAGKLTLTVIREELARIVSERATADPHLHYLDGRELYGDNDVEDHPLPDRLHPDQSTHELIAHRVVDRIFPRTRS</sequence>
<protein>
    <submittedName>
        <fullName evidence="3">Uncharacterized protein</fullName>
    </submittedName>
</protein>
<evidence type="ECO:0000313" key="3">
    <source>
        <dbReference type="EMBL" id="AMY22500.1"/>
    </source>
</evidence>
<evidence type="ECO:0000259" key="2">
    <source>
        <dbReference type="Pfam" id="PF21181"/>
    </source>
</evidence>